<feature type="transmembrane region" description="Helical" evidence="8">
    <location>
        <begin position="91"/>
        <end position="112"/>
    </location>
</feature>
<evidence type="ECO:0000256" key="3">
    <source>
        <dbReference type="ARBA" id="ARBA00022597"/>
    </source>
</evidence>
<comment type="subcellular location">
    <subcellularLocation>
        <location evidence="1">Membrane</location>
        <topology evidence="1">Multi-pass membrane protein</topology>
    </subcellularLocation>
</comment>
<keyword evidence="5" id="KW-0769">Symport</keyword>
<keyword evidence="4 8" id="KW-0812">Transmembrane</keyword>
<keyword evidence="9" id="KW-0732">Signal</keyword>
<dbReference type="GO" id="GO:0005886">
    <property type="term" value="C:plasma membrane"/>
    <property type="evidence" value="ECO:0007669"/>
    <property type="project" value="TreeGrafter"/>
</dbReference>
<evidence type="ECO:0000256" key="9">
    <source>
        <dbReference type="SAM" id="SignalP"/>
    </source>
</evidence>
<evidence type="ECO:0000313" key="11">
    <source>
        <dbReference type="Proteomes" id="UP000242715"/>
    </source>
</evidence>
<dbReference type="PANTHER" id="PTHR19432:SF89">
    <property type="entry name" value="SUCROSE_H+ SYMPORTER, PLANT, MAJOR FACILITATOR SUPERFAMILY DOMAIN-CONTAINING PROTEIN-RELATED"/>
    <property type="match status" value="1"/>
</dbReference>
<proteinExistence type="predicted"/>
<feature type="transmembrane region" description="Helical" evidence="8">
    <location>
        <begin position="52"/>
        <end position="70"/>
    </location>
</feature>
<reference evidence="11" key="1">
    <citation type="journal article" date="2017" name="Front. Plant Sci.">
        <title>Climate Clever Clovers: New Paradigm to Reduce the Environmental Footprint of Ruminants by Breeding Low Methanogenic Forages Utilizing Haplotype Variation.</title>
        <authorList>
            <person name="Kaur P."/>
            <person name="Appels R."/>
            <person name="Bayer P.E."/>
            <person name="Keeble-Gagnere G."/>
            <person name="Wang J."/>
            <person name="Hirakawa H."/>
            <person name="Shirasawa K."/>
            <person name="Vercoe P."/>
            <person name="Stefanova K."/>
            <person name="Durmic Z."/>
            <person name="Nichols P."/>
            <person name="Revell C."/>
            <person name="Isobe S.N."/>
            <person name="Edwards D."/>
            <person name="Erskine W."/>
        </authorList>
    </citation>
    <scope>NUCLEOTIDE SEQUENCE [LARGE SCALE GENOMIC DNA]</scope>
    <source>
        <strain evidence="11">cv. Daliak</strain>
    </source>
</reference>
<keyword evidence="7 8" id="KW-0472">Membrane</keyword>
<keyword evidence="11" id="KW-1185">Reference proteome</keyword>
<keyword evidence="6 8" id="KW-1133">Transmembrane helix</keyword>
<feature type="transmembrane region" description="Helical" evidence="8">
    <location>
        <begin position="124"/>
        <end position="143"/>
    </location>
</feature>
<evidence type="ECO:0000256" key="7">
    <source>
        <dbReference type="ARBA" id="ARBA00023136"/>
    </source>
</evidence>
<protein>
    <recommendedName>
        <fullName evidence="12">Major facilitator superfamily (MFS) profile domain-containing protein</fullName>
    </recommendedName>
</protein>
<feature type="chain" id="PRO_5016233053" description="Major facilitator superfamily (MFS) profile domain-containing protein" evidence="9">
    <location>
        <begin position="18"/>
        <end position="158"/>
    </location>
</feature>
<dbReference type="OrthoDB" id="28755at2759"/>
<dbReference type="GO" id="GO:0005773">
    <property type="term" value="C:vacuole"/>
    <property type="evidence" value="ECO:0007669"/>
    <property type="project" value="TreeGrafter"/>
</dbReference>
<dbReference type="EMBL" id="DF974225">
    <property type="protein sequence ID" value="GAU46554.1"/>
    <property type="molecule type" value="Genomic_DNA"/>
</dbReference>
<evidence type="ECO:0000313" key="10">
    <source>
        <dbReference type="EMBL" id="GAU46554.1"/>
    </source>
</evidence>
<gene>
    <name evidence="10" type="ORF">TSUD_241450</name>
</gene>
<dbReference type="AlphaFoldDB" id="A0A2Z6NQN6"/>
<accession>A0A2Z6NQN6</accession>
<evidence type="ECO:0000256" key="2">
    <source>
        <dbReference type="ARBA" id="ARBA00022448"/>
    </source>
</evidence>
<evidence type="ECO:0008006" key="12">
    <source>
        <dbReference type="Google" id="ProtNLM"/>
    </source>
</evidence>
<dbReference type="GO" id="GO:0008506">
    <property type="term" value="F:sucrose:proton symporter activity"/>
    <property type="evidence" value="ECO:0007669"/>
    <property type="project" value="TreeGrafter"/>
</dbReference>
<organism evidence="10 11">
    <name type="scientific">Trifolium subterraneum</name>
    <name type="common">Subterranean clover</name>
    <dbReference type="NCBI Taxonomy" id="3900"/>
    <lineage>
        <taxon>Eukaryota</taxon>
        <taxon>Viridiplantae</taxon>
        <taxon>Streptophyta</taxon>
        <taxon>Embryophyta</taxon>
        <taxon>Tracheophyta</taxon>
        <taxon>Spermatophyta</taxon>
        <taxon>Magnoliopsida</taxon>
        <taxon>eudicotyledons</taxon>
        <taxon>Gunneridae</taxon>
        <taxon>Pentapetalae</taxon>
        <taxon>rosids</taxon>
        <taxon>fabids</taxon>
        <taxon>Fabales</taxon>
        <taxon>Fabaceae</taxon>
        <taxon>Papilionoideae</taxon>
        <taxon>50 kb inversion clade</taxon>
        <taxon>NPAAA clade</taxon>
        <taxon>Hologalegina</taxon>
        <taxon>IRL clade</taxon>
        <taxon>Trifolieae</taxon>
        <taxon>Trifolium</taxon>
    </lineage>
</organism>
<name>A0A2Z6NQN6_TRISU</name>
<evidence type="ECO:0000256" key="1">
    <source>
        <dbReference type="ARBA" id="ARBA00004141"/>
    </source>
</evidence>
<keyword evidence="3" id="KW-0762">Sugar transport</keyword>
<dbReference type="Proteomes" id="UP000242715">
    <property type="component" value="Unassembled WGS sequence"/>
</dbReference>
<evidence type="ECO:0000256" key="4">
    <source>
        <dbReference type="ARBA" id="ARBA00022692"/>
    </source>
</evidence>
<evidence type="ECO:0000256" key="5">
    <source>
        <dbReference type="ARBA" id="ARBA00022847"/>
    </source>
</evidence>
<feature type="signal peptide" evidence="9">
    <location>
        <begin position="1"/>
        <end position="17"/>
    </location>
</feature>
<evidence type="ECO:0000256" key="8">
    <source>
        <dbReference type="SAM" id="Phobius"/>
    </source>
</evidence>
<evidence type="ECO:0000256" key="6">
    <source>
        <dbReference type="ARBA" id="ARBA00022989"/>
    </source>
</evidence>
<keyword evidence="2" id="KW-0813">Transport</keyword>
<sequence>MFLLIILSTFALLYVEDVPVASPASESQSESPVSCFGELLGAFHGLSRSMRMLMVVMAINWAAWFPFFLFDTDWMGHEVYRGNPGEKANGVQAGAVRLTVNAVVIGLMSLAVELLGRLVGGAKRLWAGVNIILVIGMAMTVLITKATKHEDHVGAPSA</sequence>
<dbReference type="PANTHER" id="PTHR19432">
    <property type="entry name" value="SUGAR TRANSPORTER"/>
    <property type="match status" value="1"/>
</dbReference>